<feature type="transmembrane region" description="Helical" evidence="6">
    <location>
        <begin position="9"/>
        <end position="31"/>
    </location>
</feature>
<sequence length="281" mass="30874">MWKREVKSIILVALSAACMAFNINSFVNVVGLYPGGFNGIALLVQRAGSSFFQVGIAFSLISYPLNILALLLSYKSLGRRFLIYTCLSVGLCGLLTDIIPALPITDDVLLASVFGGIINGVCISLAMIVGGSTGGLDILANVYGHKLNKDPWNITLGVNCLILLAAGLLFGWDKALYSIIFQYASTQIIHLLYKKYQQATLFIISDQYQQIYQTIMEHTHHSATVLDGTGCFTNEEKKLIYSVVSGQQVKSLIREIRKVDGKAFINIVKTTELDGRFIYKD</sequence>
<dbReference type="InterPro" id="IPR019264">
    <property type="entry name" value="DUF2179"/>
</dbReference>
<dbReference type="Gene3D" id="3.30.70.120">
    <property type="match status" value="1"/>
</dbReference>
<feature type="domain" description="DUF2179" evidence="7">
    <location>
        <begin position="221"/>
        <end position="275"/>
    </location>
</feature>
<keyword evidence="9" id="KW-1185">Reference proteome</keyword>
<accession>A0A7G9GEC0</accession>
<dbReference type="PANTHER" id="PTHR33545">
    <property type="entry name" value="UPF0750 MEMBRANE PROTEIN YITT-RELATED"/>
    <property type="match status" value="1"/>
</dbReference>
<reference evidence="8 9" key="1">
    <citation type="submission" date="2020-08" db="EMBL/GenBank/DDBJ databases">
        <authorList>
            <person name="Liu C."/>
            <person name="Sun Q."/>
        </authorList>
    </citation>
    <scope>NUCLEOTIDE SEQUENCE [LARGE SCALE GENOMIC DNA]</scope>
    <source>
        <strain evidence="8 9">NSJ-29</strain>
    </source>
</reference>
<keyword evidence="4 6" id="KW-1133">Transmembrane helix</keyword>
<keyword evidence="3 6" id="KW-0812">Transmembrane</keyword>
<dbReference type="InterPro" id="IPR015867">
    <property type="entry name" value="N-reg_PII/ATP_PRibTrfase_C"/>
</dbReference>
<keyword evidence="5 6" id="KW-0472">Membrane</keyword>
<dbReference type="InterPro" id="IPR003740">
    <property type="entry name" value="YitT"/>
</dbReference>
<proteinExistence type="predicted"/>
<dbReference type="PANTHER" id="PTHR33545:SF5">
    <property type="entry name" value="UPF0750 MEMBRANE PROTEIN YITT"/>
    <property type="match status" value="1"/>
</dbReference>
<evidence type="ECO:0000256" key="4">
    <source>
        <dbReference type="ARBA" id="ARBA00022989"/>
    </source>
</evidence>
<evidence type="ECO:0000313" key="8">
    <source>
        <dbReference type="EMBL" id="QNM09152.1"/>
    </source>
</evidence>
<dbReference type="PROSITE" id="PS51257">
    <property type="entry name" value="PROKAR_LIPOPROTEIN"/>
    <property type="match status" value="1"/>
</dbReference>
<evidence type="ECO:0000313" key="9">
    <source>
        <dbReference type="Proteomes" id="UP000515860"/>
    </source>
</evidence>
<dbReference type="RefSeq" id="WP_118642352.1">
    <property type="nucleotide sequence ID" value="NZ_CP060635.1"/>
</dbReference>
<protein>
    <submittedName>
        <fullName evidence="8">YitT family protein</fullName>
    </submittedName>
</protein>
<dbReference type="EMBL" id="CP060635">
    <property type="protein sequence ID" value="QNM09152.1"/>
    <property type="molecule type" value="Genomic_DNA"/>
</dbReference>
<dbReference type="InterPro" id="IPR051461">
    <property type="entry name" value="UPF0750_membrane"/>
</dbReference>
<dbReference type="AlphaFoldDB" id="A0A7G9GEC0"/>
<gene>
    <name evidence="8" type="ORF">H9Q79_02335</name>
</gene>
<dbReference type="Pfam" id="PF02588">
    <property type="entry name" value="YitT_membrane"/>
    <property type="match status" value="1"/>
</dbReference>
<feature type="transmembrane region" description="Helical" evidence="6">
    <location>
        <begin position="51"/>
        <end position="74"/>
    </location>
</feature>
<evidence type="ECO:0000256" key="2">
    <source>
        <dbReference type="ARBA" id="ARBA00022475"/>
    </source>
</evidence>
<dbReference type="Pfam" id="PF10035">
    <property type="entry name" value="DUF2179"/>
    <property type="match status" value="1"/>
</dbReference>
<feature type="transmembrane region" description="Helical" evidence="6">
    <location>
        <begin position="81"/>
        <end position="102"/>
    </location>
</feature>
<evidence type="ECO:0000259" key="7">
    <source>
        <dbReference type="Pfam" id="PF10035"/>
    </source>
</evidence>
<organism evidence="8 9">
    <name type="scientific">Wansuia hejianensis</name>
    <dbReference type="NCBI Taxonomy" id="2763667"/>
    <lineage>
        <taxon>Bacteria</taxon>
        <taxon>Bacillati</taxon>
        <taxon>Bacillota</taxon>
        <taxon>Clostridia</taxon>
        <taxon>Lachnospirales</taxon>
        <taxon>Lachnospiraceae</taxon>
        <taxon>Wansuia</taxon>
    </lineage>
</organism>
<dbReference type="PIRSF" id="PIRSF006483">
    <property type="entry name" value="Membrane_protein_YitT"/>
    <property type="match status" value="1"/>
</dbReference>
<evidence type="ECO:0000256" key="1">
    <source>
        <dbReference type="ARBA" id="ARBA00004651"/>
    </source>
</evidence>
<dbReference type="GO" id="GO:0005886">
    <property type="term" value="C:plasma membrane"/>
    <property type="evidence" value="ECO:0007669"/>
    <property type="project" value="UniProtKB-SubCell"/>
</dbReference>
<evidence type="ECO:0000256" key="3">
    <source>
        <dbReference type="ARBA" id="ARBA00022692"/>
    </source>
</evidence>
<dbReference type="Proteomes" id="UP000515860">
    <property type="component" value="Chromosome"/>
</dbReference>
<name>A0A7G9GEC0_9FIRM</name>
<evidence type="ECO:0000256" key="5">
    <source>
        <dbReference type="ARBA" id="ARBA00023136"/>
    </source>
</evidence>
<evidence type="ECO:0000256" key="6">
    <source>
        <dbReference type="SAM" id="Phobius"/>
    </source>
</evidence>
<keyword evidence="2" id="KW-1003">Cell membrane</keyword>
<dbReference type="KEGG" id="whj:H9Q79_02335"/>
<feature type="transmembrane region" description="Helical" evidence="6">
    <location>
        <begin position="151"/>
        <end position="170"/>
    </location>
</feature>
<comment type="subcellular location">
    <subcellularLocation>
        <location evidence="1">Cell membrane</location>
        <topology evidence="1">Multi-pass membrane protein</topology>
    </subcellularLocation>
</comment>
<feature type="transmembrane region" description="Helical" evidence="6">
    <location>
        <begin position="108"/>
        <end position="130"/>
    </location>
</feature>